<dbReference type="EMBL" id="CP064936">
    <property type="protein sequence ID" value="QQA00191.1"/>
    <property type="molecule type" value="Genomic_DNA"/>
</dbReference>
<proteinExistence type="predicted"/>
<gene>
    <name evidence="2" type="ORF">IWA51_07850</name>
</gene>
<reference evidence="2 3" key="1">
    <citation type="submission" date="2020-11" db="EMBL/GenBank/DDBJ databases">
        <title>Treponema Peruensis nv. sp., first commensal Treponema isolated from human feces.</title>
        <authorList>
            <person name="Belkhou C."/>
            <person name="Raes J."/>
        </authorList>
    </citation>
    <scope>NUCLEOTIDE SEQUENCE [LARGE SCALE GENOMIC DNA]</scope>
    <source>
        <strain evidence="2 3">RCC2812</strain>
    </source>
</reference>
<dbReference type="AlphaFoldDB" id="A0A7T3V469"/>
<dbReference type="KEGG" id="tper:IWA51_07850"/>
<dbReference type="Pfam" id="PF10029">
    <property type="entry name" value="DUF2271"/>
    <property type="match status" value="1"/>
</dbReference>
<keyword evidence="1" id="KW-0732">Signal</keyword>
<accession>A0A7T3V469</accession>
<name>A0A7T3V469_9SPIR</name>
<dbReference type="InterPro" id="IPR014469">
    <property type="entry name" value="DUF2271"/>
</dbReference>
<feature type="signal peptide" evidence="1">
    <location>
        <begin position="1"/>
        <end position="23"/>
    </location>
</feature>
<evidence type="ECO:0000313" key="2">
    <source>
        <dbReference type="EMBL" id="QQA00191.1"/>
    </source>
</evidence>
<sequence>MKKFTIKFTVLFLLLAACSPTFCEKVKVYIEPGEVWNKRAPQIAVWVHNEQSGYEKTLYVTKSASEKGWKFSPKNGRPDSLPVWYAASRTDPSKTDRTRFDAVSGATPKKGLTAECDFELKAGRTYIFYAEVNQSFDYNESFTKKNSGVNGQPSCVYSGTLTVPQEKDKVSEIKLQLCGTGSLDGTDGDINKSDLPKLTTAGKIVKNIYISFDK</sequence>
<dbReference type="PROSITE" id="PS51257">
    <property type="entry name" value="PROKAR_LIPOPROTEIN"/>
    <property type="match status" value="1"/>
</dbReference>
<protein>
    <submittedName>
        <fullName evidence="2">DUF2271 domain-containing protein</fullName>
    </submittedName>
</protein>
<organism evidence="2 3">
    <name type="scientific">Treponema peruense</name>
    <dbReference type="NCBI Taxonomy" id="2787628"/>
    <lineage>
        <taxon>Bacteria</taxon>
        <taxon>Pseudomonadati</taxon>
        <taxon>Spirochaetota</taxon>
        <taxon>Spirochaetia</taxon>
        <taxon>Spirochaetales</taxon>
        <taxon>Treponemataceae</taxon>
        <taxon>Treponema</taxon>
    </lineage>
</organism>
<dbReference type="RefSeq" id="WP_198442025.1">
    <property type="nucleotide sequence ID" value="NZ_CBCSHE010000001.1"/>
</dbReference>
<keyword evidence="3" id="KW-1185">Reference proteome</keyword>
<dbReference type="Proteomes" id="UP000595224">
    <property type="component" value="Chromosome"/>
</dbReference>
<evidence type="ECO:0000313" key="3">
    <source>
        <dbReference type="Proteomes" id="UP000595224"/>
    </source>
</evidence>
<evidence type="ECO:0000256" key="1">
    <source>
        <dbReference type="SAM" id="SignalP"/>
    </source>
</evidence>
<feature type="chain" id="PRO_5032845676" evidence="1">
    <location>
        <begin position="24"/>
        <end position="214"/>
    </location>
</feature>